<reference evidence="3 4" key="1">
    <citation type="journal article" date="2016" name="Mol. Biol. Evol.">
        <title>Comparative Genomics of Early-Diverging Mushroom-Forming Fungi Provides Insights into the Origins of Lignocellulose Decay Capabilities.</title>
        <authorList>
            <person name="Nagy L.G."/>
            <person name="Riley R."/>
            <person name="Tritt A."/>
            <person name="Adam C."/>
            <person name="Daum C."/>
            <person name="Floudas D."/>
            <person name="Sun H."/>
            <person name="Yadav J.S."/>
            <person name="Pangilinan J."/>
            <person name="Larsson K.H."/>
            <person name="Matsuura K."/>
            <person name="Barry K."/>
            <person name="Labutti K."/>
            <person name="Kuo R."/>
            <person name="Ohm R.A."/>
            <person name="Bhattacharya S.S."/>
            <person name="Shirouzu T."/>
            <person name="Yoshinaga Y."/>
            <person name="Martin F.M."/>
            <person name="Grigoriev I.V."/>
            <person name="Hibbett D.S."/>
        </authorList>
    </citation>
    <scope>NUCLEOTIDE SEQUENCE [LARGE SCALE GENOMIC DNA]</scope>
    <source>
        <strain evidence="3 4">HHB12733</strain>
    </source>
</reference>
<dbReference type="InParanoid" id="A0A165G557"/>
<dbReference type="EMBL" id="KV423961">
    <property type="protein sequence ID" value="KZT57608.1"/>
    <property type="molecule type" value="Genomic_DNA"/>
</dbReference>
<protein>
    <submittedName>
        <fullName evidence="3">Uncharacterized protein</fullName>
    </submittedName>
</protein>
<keyword evidence="2" id="KW-0732">Signal</keyword>
<dbReference type="AlphaFoldDB" id="A0A165G557"/>
<feature type="compositionally biased region" description="Basic and acidic residues" evidence="1">
    <location>
        <begin position="219"/>
        <end position="230"/>
    </location>
</feature>
<feature type="region of interest" description="Disordered" evidence="1">
    <location>
        <begin position="99"/>
        <end position="230"/>
    </location>
</feature>
<evidence type="ECO:0000256" key="2">
    <source>
        <dbReference type="SAM" id="SignalP"/>
    </source>
</evidence>
<feature type="compositionally biased region" description="Basic residues" evidence="1">
    <location>
        <begin position="131"/>
        <end position="145"/>
    </location>
</feature>
<feature type="compositionally biased region" description="Polar residues" evidence="1">
    <location>
        <begin position="204"/>
        <end position="218"/>
    </location>
</feature>
<feature type="compositionally biased region" description="Polar residues" evidence="1">
    <location>
        <begin position="175"/>
        <end position="197"/>
    </location>
</feature>
<name>A0A165G557_9BASI</name>
<accession>A0A165G557</accession>
<feature type="compositionally biased region" description="Basic and acidic residues" evidence="1">
    <location>
        <begin position="99"/>
        <end position="117"/>
    </location>
</feature>
<sequence length="230" mass="26083">MLLKPTSTSVAVALLALGAASAIPVDRCSEPMLEEIRKEGEGHRIHVRSFGLDRRSASFDDPAVQPKLVKVAKIQPPFDGPIRERSYDDQKDFGLERRQKEAGEHERHQHEHHLEHPKGHKHSTSIGHAEGRHHHKHKNHSRHTLHHENMPLSSSLLRRGDGESVSSKQADEDPTATQLQKPNASRVHTSPNPQQRLYTRKRPGQSQAHSQDGTSGRWQETRRRSLEDLE</sequence>
<evidence type="ECO:0000313" key="4">
    <source>
        <dbReference type="Proteomes" id="UP000076842"/>
    </source>
</evidence>
<gene>
    <name evidence="3" type="ORF">CALCODRAFT_483063</name>
</gene>
<dbReference type="Proteomes" id="UP000076842">
    <property type="component" value="Unassembled WGS sequence"/>
</dbReference>
<proteinExistence type="predicted"/>
<organism evidence="3 4">
    <name type="scientific">Calocera cornea HHB12733</name>
    <dbReference type="NCBI Taxonomy" id="1353952"/>
    <lineage>
        <taxon>Eukaryota</taxon>
        <taxon>Fungi</taxon>
        <taxon>Dikarya</taxon>
        <taxon>Basidiomycota</taxon>
        <taxon>Agaricomycotina</taxon>
        <taxon>Dacrymycetes</taxon>
        <taxon>Dacrymycetales</taxon>
        <taxon>Dacrymycetaceae</taxon>
        <taxon>Calocera</taxon>
    </lineage>
</organism>
<evidence type="ECO:0000256" key="1">
    <source>
        <dbReference type="SAM" id="MobiDB-lite"/>
    </source>
</evidence>
<feature type="chain" id="PRO_5007858024" evidence="2">
    <location>
        <begin position="23"/>
        <end position="230"/>
    </location>
</feature>
<keyword evidence="4" id="KW-1185">Reference proteome</keyword>
<evidence type="ECO:0000313" key="3">
    <source>
        <dbReference type="EMBL" id="KZT57608.1"/>
    </source>
</evidence>
<feature type="signal peptide" evidence="2">
    <location>
        <begin position="1"/>
        <end position="22"/>
    </location>
</feature>